<dbReference type="PROSITE" id="PS50175">
    <property type="entry name" value="ASP_PROT_RETROV"/>
    <property type="match status" value="1"/>
</dbReference>
<dbReference type="InterPro" id="IPR001969">
    <property type="entry name" value="Aspartic_peptidase_AS"/>
</dbReference>
<dbReference type="PANTHER" id="PTHR24559:SF444">
    <property type="entry name" value="REVERSE TRANSCRIPTASE DOMAIN-CONTAINING PROTEIN"/>
    <property type="match status" value="1"/>
</dbReference>
<proteinExistence type="inferred from homology"/>
<evidence type="ECO:0000313" key="7">
    <source>
        <dbReference type="Proteomes" id="UP000694388"/>
    </source>
</evidence>
<protein>
    <recommendedName>
        <fullName evidence="2">ribonuclease H</fullName>
        <ecNumber evidence="2">3.1.26.4</ecNumber>
    </recommendedName>
</protein>
<dbReference type="Pfam" id="PF00078">
    <property type="entry name" value="RVT_1"/>
    <property type="match status" value="1"/>
</dbReference>
<evidence type="ECO:0000256" key="2">
    <source>
        <dbReference type="ARBA" id="ARBA00012180"/>
    </source>
</evidence>
<dbReference type="InterPro" id="IPR053134">
    <property type="entry name" value="RNA-dir_DNA_polymerase"/>
</dbReference>
<dbReference type="InterPro" id="IPR043502">
    <property type="entry name" value="DNA/RNA_pol_sf"/>
</dbReference>
<dbReference type="Ensembl" id="ENSEBUT00000003749.1">
    <property type="protein sequence ID" value="ENSEBUP00000003380.1"/>
    <property type="gene ID" value="ENSEBUG00000002465.1"/>
</dbReference>
<dbReference type="Pfam" id="PF13975">
    <property type="entry name" value="gag-asp_proteas"/>
    <property type="match status" value="1"/>
</dbReference>
<dbReference type="SUPFAM" id="SSF56672">
    <property type="entry name" value="DNA/RNA polymerases"/>
    <property type="match status" value="1"/>
</dbReference>
<organism evidence="6 7">
    <name type="scientific">Eptatretus burgeri</name>
    <name type="common">Inshore hagfish</name>
    <dbReference type="NCBI Taxonomy" id="7764"/>
    <lineage>
        <taxon>Eukaryota</taxon>
        <taxon>Metazoa</taxon>
        <taxon>Chordata</taxon>
        <taxon>Craniata</taxon>
        <taxon>Vertebrata</taxon>
        <taxon>Cyclostomata</taxon>
        <taxon>Myxini</taxon>
        <taxon>Myxiniformes</taxon>
        <taxon>Myxinidae</taxon>
        <taxon>Eptatretinae</taxon>
        <taxon>Eptatretus</taxon>
    </lineage>
</organism>
<dbReference type="InterPro" id="IPR000477">
    <property type="entry name" value="RT_dom"/>
</dbReference>
<dbReference type="AlphaFoldDB" id="A0A8C4N9X7"/>
<evidence type="ECO:0000256" key="1">
    <source>
        <dbReference type="ARBA" id="ARBA00010879"/>
    </source>
</evidence>
<dbReference type="GeneTree" id="ENSGT00940000174334"/>
<sequence>MNCDKKGHYARVCKSTLRRNKPTSAALYSQKKVTAASPGNLSKVIINVRINGHMAEALIDTGSSESFVNSSLVKGRKWKIHPTDNTVCMASTSLQSRVRGYCNVELDVKGYTHRDVRVLVLRDLCADVILGHNVLKQHTSVEIPFGGSKPRLILNALTTAEVSSPQLFANLSPVCKPIAIKLRRHTAADMNFITSEIKRLLEEGIIEPSDSPWRAQVLVTTNQNHKKRMVVDYSQTVNRFTQLDAYPLPRIDEMVERVANYKIFSTIDLRSAYHQIPIREEDKPYTAFQAGRRLYQFRRIPFGVTNGVACFQRVMDDIISDENLKDTFVYVDNVTAVSYT</sequence>
<dbReference type="GO" id="GO:0004523">
    <property type="term" value="F:RNA-DNA hybrid ribonuclease activity"/>
    <property type="evidence" value="ECO:0007669"/>
    <property type="project" value="UniProtKB-EC"/>
</dbReference>
<evidence type="ECO:0000313" key="6">
    <source>
        <dbReference type="Ensembl" id="ENSEBUP00000003380.1"/>
    </source>
</evidence>
<keyword evidence="3" id="KW-0378">Hydrolase</keyword>
<dbReference type="EC" id="3.1.26.4" evidence="2"/>
<dbReference type="PANTHER" id="PTHR24559">
    <property type="entry name" value="TRANSPOSON TY3-I GAG-POL POLYPROTEIN"/>
    <property type="match status" value="1"/>
</dbReference>
<dbReference type="Gene3D" id="2.40.70.10">
    <property type="entry name" value="Acid Proteases"/>
    <property type="match status" value="1"/>
</dbReference>
<dbReference type="SUPFAM" id="SSF50630">
    <property type="entry name" value="Acid proteases"/>
    <property type="match status" value="1"/>
</dbReference>
<feature type="domain" description="Peptidase A2" evidence="4">
    <location>
        <begin position="55"/>
        <end position="134"/>
    </location>
</feature>
<reference evidence="6" key="1">
    <citation type="submission" date="2025-08" db="UniProtKB">
        <authorList>
            <consortium name="Ensembl"/>
        </authorList>
    </citation>
    <scope>IDENTIFICATION</scope>
</reference>
<dbReference type="PROSITE" id="PS00141">
    <property type="entry name" value="ASP_PROTEASE"/>
    <property type="match status" value="1"/>
</dbReference>
<dbReference type="CDD" id="cd01647">
    <property type="entry name" value="RT_LTR"/>
    <property type="match status" value="1"/>
</dbReference>
<dbReference type="GO" id="GO:0004190">
    <property type="term" value="F:aspartic-type endopeptidase activity"/>
    <property type="evidence" value="ECO:0007669"/>
    <property type="project" value="InterPro"/>
</dbReference>
<comment type="similarity">
    <text evidence="1">Belongs to the beta type-B retroviral polymerase family. HERV class-II K(HML-2) pol subfamily.</text>
</comment>
<name>A0A8C4N9X7_EPTBU</name>
<dbReference type="InterPro" id="IPR001995">
    <property type="entry name" value="Peptidase_A2_cat"/>
</dbReference>
<accession>A0A8C4N9X7</accession>
<evidence type="ECO:0000259" key="4">
    <source>
        <dbReference type="PROSITE" id="PS50175"/>
    </source>
</evidence>
<reference evidence="6" key="2">
    <citation type="submission" date="2025-09" db="UniProtKB">
        <authorList>
            <consortium name="Ensembl"/>
        </authorList>
    </citation>
    <scope>IDENTIFICATION</scope>
</reference>
<dbReference type="Gene3D" id="3.10.10.10">
    <property type="entry name" value="HIV Type 1 Reverse Transcriptase, subunit A, domain 1"/>
    <property type="match status" value="1"/>
</dbReference>
<dbReference type="CDD" id="cd00303">
    <property type="entry name" value="retropepsin_like"/>
    <property type="match status" value="1"/>
</dbReference>
<dbReference type="Proteomes" id="UP000694388">
    <property type="component" value="Unplaced"/>
</dbReference>
<dbReference type="Gene3D" id="3.30.70.270">
    <property type="match status" value="1"/>
</dbReference>
<feature type="domain" description="Reverse transcriptase" evidence="5">
    <location>
        <begin position="199"/>
        <end position="340"/>
    </location>
</feature>
<dbReference type="PROSITE" id="PS50878">
    <property type="entry name" value="RT_POL"/>
    <property type="match status" value="1"/>
</dbReference>
<evidence type="ECO:0000256" key="3">
    <source>
        <dbReference type="ARBA" id="ARBA00022801"/>
    </source>
</evidence>
<dbReference type="InterPro" id="IPR021109">
    <property type="entry name" value="Peptidase_aspartic_dom_sf"/>
</dbReference>
<evidence type="ECO:0000259" key="5">
    <source>
        <dbReference type="PROSITE" id="PS50878"/>
    </source>
</evidence>
<dbReference type="InterPro" id="IPR043128">
    <property type="entry name" value="Rev_trsase/Diguanyl_cyclase"/>
</dbReference>
<dbReference type="OMA" id="RINGHMA"/>
<keyword evidence="7" id="KW-1185">Reference proteome</keyword>
<dbReference type="GO" id="GO:0006508">
    <property type="term" value="P:proteolysis"/>
    <property type="evidence" value="ECO:0007669"/>
    <property type="project" value="InterPro"/>
</dbReference>